<reference evidence="2" key="1">
    <citation type="journal article" date="2023" name="Access Microbiol">
        <title>De-novo genome assembly for Akanthomyces muscarius, a biocontrol agent of insect agricultural pests.</title>
        <authorList>
            <person name="Erdos Z."/>
            <person name="Studholme D.J."/>
            <person name="Raymond B."/>
            <person name="Sharma M."/>
        </authorList>
    </citation>
    <scope>NUCLEOTIDE SEQUENCE</scope>
    <source>
        <strain evidence="2">Ve6</strain>
    </source>
</reference>
<keyword evidence="1" id="KW-0812">Transmembrane</keyword>
<comment type="caution">
    <text evidence="2">The sequence shown here is derived from an EMBL/GenBank/DDBJ whole genome shotgun (WGS) entry which is preliminary data.</text>
</comment>
<protein>
    <submittedName>
        <fullName evidence="2">Uncharacterized protein</fullName>
    </submittedName>
</protein>
<name>A0A9W8QP04_AKAMU</name>
<accession>A0A9W8QP04</accession>
<sequence>MKAGPCPWSGLVLFYLTCTPYWYLIIFLAPVLLPCLLWQRFSRLLQRYLLPQMAPGRYLASAPDRMHVPLGQ</sequence>
<dbReference type="EMBL" id="JAJHUN010000001">
    <property type="protein sequence ID" value="KAJ4163637.1"/>
    <property type="molecule type" value="Genomic_DNA"/>
</dbReference>
<keyword evidence="1" id="KW-1133">Transmembrane helix</keyword>
<feature type="transmembrane region" description="Helical" evidence="1">
    <location>
        <begin position="20"/>
        <end position="38"/>
    </location>
</feature>
<evidence type="ECO:0000313" key="3">
    <source>
        <dbReference type="Proteomes" id="UP001144673"/>
    </source>
</evidence>
<organism evidence="2 3">
    <name type="scientific">Akanthomyces muscarius</name>
    <name type="common">Entomopathogenic fungus</name>
    <name type="synonym">Lecanicillium muscarium</name>
    <dbReference type="NCBI Taxonomy" id="2231603"/>
    <lineage>
        <taxon>Eukaryota</taxon>
        <taxon>Fungi</taxon>
        <taxon>Dikarya</taxon>
        <taxon>Ascomycota</taxon>
        <taxon>Pezizomycotina</taxon>
        <taxon>Sordariomycetes</taxon>
        <taxon>Hypocreomycetidae</taxon>
        <taxon>Hypocreales</taxon>
        <taxon>Cordycipitaceae</taxon>
        <taxon>Akanthomyces</taxon>
    </lineage>
</organism>
<evidence type="ECO:0000256" key="1">
    <source>
        <dbReference type="SAM" id="Phobius"/>
    </source>
</evidence>
<dbReference type="KEGG" id="amus:LMH87_005352"/>
<dbReference type="Proteomes" id="UP001144673">
    <property type="component" value="Chromosome 1"/>
</dbReference>
<dbReference type="RefSeq" id="XP_056058552.1">
    <property type="nucleotide sequence ID" value="XM_056203055.1"/>
</dbReference>
<evidence type="ECO:0000313" key="2">
    <source>
        <dbReference type="EMBL" id="KAJ4163637.1"/>
    </source>
</evidence>
<keyword evidence="3" id="KW-1185">Reference proteome</keyword>
<dbReference type="AlphaFoldDB" id="A0A9W8QP04"/>
<gene>
    <name evidence="2" type="ORF">LMH87_005352</name>
</gene>
<dbReference type="GeneID" id="80892511"/>
<keyword evidence="1" id="KW-0472">Membrane</keyword>
<proteinExistence type="predicted"/>